<feature type="region of interest" description="Disordered" evidence="1">
    <location>
        <begin position="389"/>
        <end position="466"/>
    </location>
</feature>
<comment type="caution">
    <text evidence="2">The sequence shown here is derived from an EMBL/GenBank/DDBJ whole genome shotgun (WGS) entry which is preliminary data.</text>
</comment>
<feature type="compositionally biased region" description="Polar residues" evidence="1">
    <location>
        <begin position="37"/>
        <end position="50"/>
    </location>
</feature>
<feature type="compositionally biased region" description="Basic and acidic residues" evidence="1">
    <location>
        <begin position="221"/>
        <end position="252"/>
    </location>
</feature>
<evidence type="ECO:0000313" key="3">
    <source>
        <dbReference type="Proteomes" id="UP000714275"/>
    </source>
</evidence>
<gene>
    <name evidence="2" type="ORF">EV702DRAFT_1279167</name>
</gene>
<feature type="region of interest" description="Disordered" evidence="1">
    <location>
        <begin position="286"/>
        <end position="341"/>
    </location>
</feature>
<accession>A0A9P6ZU07</accession>
<feature type="compositionally biased region" description="Polar residues" evidence="1">
    <location>
        <begin position="1"/>
        <end position="10"/>
    </location>
</feature>
<protein>
    <submittedName>
        <fullName evidence="2">Uncharacterized protein</fullName>
    </submittedName>
</protein>
<sequence>MFGQRGSSSTDDQHTHVLSRDQRRVRSARLEFDRQSTHSPTVKGSATRSVSEARARQRINTVTRCQGISDAFGQRGSSSTEDQHTHNLSRDQRRVRSARLEPDRGSTHSQSVKGSATRSVSEARARQRINTLTSCQEISDAFGQRGSSSTEDQHTHRLSRDKRRVLSARLELDRGSTHSPTVKGLATRLVSEARARQRINTLTNCQGISDAFGQRGSSSTEDQHTHVLSRDQRRVQDQRRVRSARPELDRRSTHSPSVKGPAAHSVSEAQARQRINTLTSCQGISDAFGQQGSSSTEDQHTHILSRDQRRVLSARLELDRGSTHSRPVKGPATRSVSEARARQRINTLTDYQGISDAFCQRGSSSTDDQYTHPLSRNQRRVLSARLELDRGSTHSRPVKGSARLELDRGSTHSQTVKGSAMRSVSEARARQRINTLTDCQGISDAFGQRGSSSTEDQHTHSLSRDQ</sequence>
<feature type="compositionally biased region" description="Polar residues" evidence="1">
    <location>
        <begin position="286"/>
        <end position="296"/>
    </location>
</feature>
<evidence type="ECO:0000313" key="2">
    <source>
        <dbReference type="EMBL" id="KAG1776632.1"/>
    </source>
</evidence>
<organism evidence="2 3">
    <name type="scientific">Suillus placidus</name>
    <dbReference type="NCBI Taxonomy" id="48579"/>
    <lineage>
        <taxon>Eukaryota</taxon>
        <taxon>Fungi</taxon>
        <taxon>Dikarya</taxon>
        <taxon>Basidiomycota</taxon>
        <taxon>Agaricomycotina</taxon>
        <taxon>Agaricomycetes</taxon>
        <taxon>Agaricomycetidae</taxon>
        <taxon>Boletales</taxon>
        <taxon>Suillineae</taxon>
        <taxon>Suillaceae</taxon>
        <taxon>Suillus</taxon>
    </lineage>
</organism>
<feature type="compositionally biased region" description="Basic and acidic residues" evidence="1">
    <location>
        <begin position="455"/>
        <end position="466"/>
    </location>
</feature>
<feature type="region of interest" description="Disordered" evidence="1">
    <location>
        <begin position="208"/>
        <end position="271"/>
    </location>
</feature>
<keyword evidence="3" id="KW-1185">Reference proteome</keyword>
<reference evidence="2" key="1">
    <citation type="journal article" date="2020" name="New Phytol.">
        <title>Comparative genomics reveals dynamic genome evolution in host specialist ectomycorrhizal fungi.</title>
        <authorList>
            <person name="Lofgren L.A."/>
            <person name="Nguyen N.H."/>
            <person name="Vilgalys R."/>
            <person name="Ruytinx J."/>
            <person name="Liao H.L."/>
            <person name="Branco S."/>
            <person name="Kuo A."/>
            <person name="LaButti K."/>
            <person name="Lipzen A."/>
            <person name="Andreopoulos W."/>
            <person name="Pangilinan J."/>
            <person name="Riley R."/>
            <person name="Hundley H."/>
            <person name="Na H."/>
            <person name="Barry K."/>
            <person name="Grigoriev I.V."/>
            <person name="Stajich J.E."/>
            <person name="Kennedy P.G."/>
        </authorList>
    </citation>
    <scope>NUCLEOTIDE SEQUENCE</scope>
    <source>
        <strain evidence="2">DOB743</strain>
    </source>
</reference>
<name>A0A9P6ZU07_9AGAM</name>
<feature type="compositionally biased region" description="Basic and acidic residues" evidence="1">
    <location>
        <begin position="297"/>
        <end position="322"/>
    </location>
</feature>
<feature type="region of interest" description="Disordered" evidence="1">
    <location>
        <begin position="1"/>
        <end position="125"/>
    </location>
</feature>
<evidence type="ECO:0000256" key="1">
    <source>
        <dbReference type="SAM" id="MobiDB-lite"/>
    </source>
</evidence>
<dbReference type="AlphaFoldDB" id="A0A9P6ZU07"/>
<dbReference type="Proteomes" id="UP000714275">
    <property type="component" value="Unassembled WGS sequence"/>
</dbReference>
<proteinExistence type="predicted"/>
<feature type="compositionally biased region" description="Basic and acidic residues" evidence="1">
    <location>
        <begin position="81"/>
        <end position="106"/>
    </location>
</feature>
<dbReference type="OrthoDB" id="2680529at2759"/>
<feature type="compositionally biased region" description="Basic and acidic residues" evidence="1">
    <location>
        <begin position="11"/>
        <end position="36"/>
    </location>
</feature>
<feature type="compositionally biased region" description="Polar residues" evidence="1">
    <location>
        <begin position="107"/>
        <end position="120"/>
    </location>
</feature>
<feature type="region of interest" description="Disordered" evidence="1">
    <location>
        <begin position="141"/>
        <end position="162"/>
    </location>
</feature>
<dbReference type="EMBL" id="JABBWD010000025">
    <property type="protein sequence ID" value="KAG1776632.1"/>
    <property type="molecule type" value="Genomic_DNA"/>
</dbReference>